<dbReference type="GO" id="GO:0016491">
    <property type="term" value="F:oxidoreductase activity"/>
    <property type="evidence" value="ECO:0007669"/>
    <property type="project" value="UniProtKB-KW"/>
</dbReference>
<dbReference type="OrthoDB" id="442947at2759"/>
<dbReference type="PANTHER" id="PTHR42813">
    <property type="entry name" value="ZINC-TYPE ALCOHOL DEHYDROGENASE-LIKE"/>
    <property type="match status" value="1"/>
</dbReference>
<evidence type="ECO:0000256" key="2">
    <source>
        <dbReference type="ARBA" id="ARBA00008072"/>
    </source>
</evidence>
<dbReference type="SMART" id="SM00829">
    <property type="entry name" value="PKS_ER"/>
    <property type="match status" value="1"/>
</dbReference>
<evidence type="ECO:0000313" key="8">
    <source>
        <dbReference type="EMBL" id="EAW12350.1"/>
    </source>
</evidence>
<dbReference type="SUPFAM" id="SSF51735">
    <property type="entry name" value="NAD(P)-binding Rossmann-fold domains"/>
    <property type="match status" value="1"/>
</dbReference>
<dbReference type="RefSeq" id="XP_001273776.1">
    <property type="nucleotide sequence ID" value="XM_001273775.1"/>
</dbReference>
<accession>A1CCU3</accession>
<dbReference type="PROSITE" id="PS00059">
    <property type="entry name" value="ADH_ZINC"/>
    <property type="match status" value="1"/>
</dbReference>
<dbReference type="Gene3D" id="3.40.50.720">
    <property type="entry name" value="NAD(P)-binding Rossmann-like Domain"/>
    <property type="match status" value="1"/>
</dbReference>
<comment type="cofactor">
    <cofactor evidence="1 6">
        <name>Zn(2+)</name>
        <dbReference type="ChEBI" id="CHEBI:29105"/>
    </cofactor>
</comment>
<dbReference type="eggNOG" id="KOG0024">
    <property type="taxonomic scope" value="Eukaryota"/>
</dbReference>
<dbReference type="Proteomes" id="UP000006701">
    <property type="component" value="Unassembled WGS sequence"/>
</dbReference>
<keyword evidence="5" id="KW-0560">Oxidoreductase</keyword>
<evidence type="ECO:0000313" key="9">
    <source>
        <dbReference type="Proteomes" id="UP000006701"/>
    </source>
</evidence>
<dbReference type="SUPFAM" id="SSF50129">
    <property type="entry name" value="GroES-like"/>
    <property type="match status" value="1"/>
</dbReference>
<name>A1CCU3_ASPCL</name>
<dbReference type="STRING" id="344612.A1CCU3"/>
<evidence type="ECO:0000256" key="5">
    <source>
        <dbReference type="ARBA" id="ARBA00023002"/>
    </source>
</evidence>
<dbReference type="InterPro" id="IPR002328">
    <property type="entry name" value="ADH_Zn_CS"/>
</dbReference>
<dbReference type="OMA" id="PTSYECG"/>
<dbReference type="InterPro" id="IPR011032">
    <property type="entry name" value="GroES-like_sf"/>
</dbReference>
<dbReference type="GeneID" id="4706001"/>
<dbReference type="AlphaFoldDB" id="A1CCU3"/>
<dbReference type="InterPro" id="IPR020843">
    <property type="entry name" value="ER"/>
</dbReference>
<reference evidence="8 9" key="1">
    <citation type="journal article" date="2008" name="PLoS Genet.">
        <title>Genomic islands in the pathogenic filamentous fungus Aspergillus fumigatus.</title>
        <authorList>
            <person name="Fedorova N.D."/>
            <person name="Khaldi N."/>
            <person name="Joardar V.S."/>
            <person name="Maiti R."/>
            <person name="Amedeo P."/>
            <person name="Anderson M.J."/>
            <person name="Crabtree J."/>
            <person name="Silva J.C."/>
            <person name="Badger J.H."/>
            <person name="Albarraq A."/>
            <person name="Angiuoli S."/>
            <person name="Bussey H."/>
            <person name="Bowyer P."/>
            <person name="Cotty P.J."/>
            <person name="Dyer P.S."/>
            <person name="Egan A."/>
            <person name="Galens K."/>
            <person name="Fraser-Liggett C.M."/>
            <person name="Haas B.J."/>
            <person name="Inman J.M."/>
            <person name="Kent R."/>
            <person name="Lemieux S."/>
            <person name="Malavazi I."/>
            <person name="Orvis J."/>
            <person name="Roemer T."/>
            <person name="Ronning C.M."/>
            <person name="Sundaram J.P."/>
            <person name="Sutton G."/>
            <person name="Turner G."/>
            <person name="Venter J.C."/>
            <person name="White O.R."/>
            <person name="Whitty B.R."/>
            <person name="Youngman P."/>
            <person name="Wolfe K.H."/>
            <person name="Goldman G.H."/>
            <person name="Wortman J.R."/>
            <person name="Jiang B."/>
            <person name="Denning D.W."/>
            <person name="Nierman W.C."/>
        </authorList>
    </citation>
    <scope>NUCLEOTIDE SEQUENCE [LARGE SCALE GENOMIC DNA]</scope>
    <source>
        <strain evidence="9">ATCC 1007 / CBS 513.65 / DSM 816 / NCTC 3887 / NRRL 1</strain>
    </source>
</reference>
<gene>
    <name evidence="8" type="ORF">ACLA_063170</name>
</gene>
<dbReference type="InterPro" id="IPR036291">
    <property type="entry name" value="NAD(P)-bd_dom_sf"/>
</dbReference>
<keyword evidence="4 6" id="KW-0862">Zinc</keyword>
<evidence type="ECO:0000256" key="6">
    <source>
        <dbReference type="RuleBase" id="RU361277"/>
    </source>
</evidence>
<dbReference type="Pfam" id="PF00107">
    <property type="entry name" value="ADH_zinc_N"/>
    <property type="match status" value="1"/>
</dbReference>
<keyword evidence="3 6" id="KW-0479">Metal-binding</keyword>
<dbReference type="VEuPathDB" id="FungiDB:ACLA_063170"/>
<evidence type="ECO:0000259" key="7">
    <source>
        <dbReference type="SMART" id="SM00829"/>
    </source>
</evidence>
<sequence length="355" mass="37565">MKAVIYNGSTSISVEDRAKPSILEPTDAIVKALHTTICGTDLHILQGHVPTCTPGRILGHEGVGTIDSVGAAVDNFSVGQLVLISCITSCGTCHYCRRRMPSQCLSGGWILGNKTDGTQAEYVRTPHAAFSLHAVPESMDPKVAVTLSDVVPTSYECGILNGQIQPGASVAIIGTGPIGLMILQMVQGLFGPAITVMVGRGQPRLDTAKSMGRDAYTESVISSALELTEKRGFDVVIEAVGTDDSFELAQSLVGAGGTIASLGVFGKPCNLHLDKLWNRNICLRTRLVDAVSTPDLIRIIESGAINPSFLVSHNFSFDEIEKAYESFEMSSKHGTLKVAVNLSASESSQILCASC</sequence>
<dbReference type="GO" id="GO:0008270">
    <property type="term" value="F:zinc ion binding"/>
    <property type="evidence" value="ECO:0007669"/>
    <property type="project" value="InterPro"/>
</dbReference>
<dbReference type="Gene3D" id="3.90.180.10">
    <property type="entry name" value="Medium-chain alcohol dehydrogenases, catalytic domain"/>
    <property type="match status" value="1"/>
</dbReference>
<dbReference type="PANTHER" id="PTHR42813:SF4">
    <property type="entry name" value="NADP-DEPENDENT ISOPROPANOL DEHYDROGENASE"/>
    <property type="match status" value="1"/>
</dbReference>
<dbReference type="CDD" id="cd08286">
    <property type="entry name" value="FDH_like_ADH2"/>
    <property type="match status" value="1"/>
</dbReference>
<dbReference type="HOGENOM" id="CLU_026673_11_3_1"/>
<comment type="similarity">
    <text evidence="2 6">Belongs to the zinc-containing alcohol dehydrogenase family.</text>
</comment>
<evidence type="ECO:0000256" key="1">
    <source>
        <dbReference type="ARBA" id="ARBA00001947"/>
    </source>
</evidence>
<dbReference type="Pfam" id="PF08240">
    <property type="entry name" value="ADH_N"/>
    <property type="match status" value="1"/>
</dbReference>
<organism evidence="8 9">
    <name type="scientific">Aspergillus clavatus (strain ATCC 1007 / CBS 513.65 / DSM 816 / NCTC 3887 / NRRL 1 / QM 1276 / 107)</name>
    <dbReference type="NCBI Taxonomy" id="344612"/>
    <lineage>
        <taxon>Eukaryota</taxon>
        <taxon>Fungi</taxon>
        <taxon>Dikarya</taxon>
        <taxon>Ascomycota</taxon>
        <taxon>Pezizomycotina</taxon>
        <taxon>Eurotiomycetes</taxon>
        <taxon>Eurotiomycetidae</taxon>
        <taxon>Eurotiales</taxon>
        <taxon>Aspergillaceae</taxon>
        <taxon>Aspergillus</taxon>
        <taxon>Aspergillus subgen. Fumigati</taxon>
    </lineage>
</organism>
<dbReference type="InterPro" id="IPR013154">
    <property type="entry name" value="ADH-like_N"/>
</dbReference>
<evidence type="ECO:0000256" key="4">
    <source>
        <dbReference type="ARBA" id="ARBA00022833"/>
    </source>
</evidence>
<evidence type="ECO:0000256" key="3">
    <source>
        <dbReference type="ARBA" id="ARBA00022723"/>
    </source>
</evidence>
<dbReference type="EMBL" id="DS027050">
    <property type="protein sequence ID" value="EAW12350.1"/>
    <property type="molecule type" value="Genomic_DNA"/>
</dbReference>
<protein>
    <submittedName>
        <fullName evidence="8">Alcohol dehydrogenase</fullName>
    </submittedName>
</protein>
<dbReference type="InterPro" id="IPR013149">
    <property type="entry name" value="ADH-like_C"/>
</dbReference>
<proteinExistence type="inferred from homology"/>
<dbReference type="KEGG" id="act:ACLA_063170"/>
<keyword evidence="9" id="KW-1185">Reference proteome</keyword>
<feature type="domain" description="Enoyl reductase (ER)" evidence="7">
    <location>
        <begin position="8"/>
        <end position="340"/>
    </location>
</feature>